<dbReference type="PANTHER" id="PTHR30388:SF6">
    <property type="entry name" value="XANTHINE DEHYDROGENASE SUBUNIT A-RELATED"/>
    <property type="match status" value="1"/>
</dbReference>
<dbReference type="InterPro" id="IPR003777">
    <property type="entry name" value="XdhC_CoxI"/>
</dbReference>
<evidence type="ECO:0000313" key="3">
    <source>
        <dbReference type="EMBL" id="OMG51872.1"/>
    </source>
</evidence>
<evidence type="ECO:0000259" key="2">
    <source>
        <dbReference type="Pfam" id="PF13478"/>
    </source>
</evidence>
<dbReference type="AlphaFoldDB" id="A0A1R1HZG9"/>
<dbReference type="NCBIfam" id="TIGR02964">
    <property type="entry name" value="xanthine_xdhC"/>
    <property type="match status" value="1"/>
</dbReference>
<evidence type="ECO:0000313" key="4">
    <source>
        <dbReference type="Proteomes" id="UP000187526"/>
    </source>
</evidence>
<dbReference type="STRING" id="418702.BJN45_16770"/>
<organism evidence="3 4">
    <name type="scientific">Azonexus hydrophilus</name>
    <dbReference type="NCBI Taxonomy" id="418702"/>
    <lineage>
        <taxon>Bacteria</taxon>
        <taxon>Pseudomonadati</taxon>
        <taxon>Pseudomonadota</taxon>
        <taxon>Betaproteobacteria</taxon>
        <taxon>Rhodocyclales</taxon>
        <taxon>Azonexaceae</taxon>
        <taxon>Azonexus</taxon>
    </lineage>
</organism>
<dbReference type="Pfam" id="PF13478">
    <property type="entry name" value="XdhC_C"/>
    <property type="match status" value="1"/>
</dbReference>
<dbReference type="InterPro" id="IPR052698">
    <property type="entry name" value="MoCofactor_Util/Proc"/>
</dbReference>
<reference evidence="3 4" key="1">
    <citation type="submission" date="2016-10" db="EMBL/GenBank/DDBJ databases">
        <title>Alkaliphiles isolated from bioreactors.</title>
        <authorList>
            <person name="Salah Z."/>
            <person name="Rout S.P."/>
            <person name="Humphreys P.N."/>
        </authorList>
    </citation>
    <scope>NUCLEOTIDE SEQUENCE [LARGE SCALE GENOMIC DNA]</scope>
    <source>
        <strain evidence="3 4">ZS02</strain>
    </source>
</reference>
<proteinExistence type="predicted"/>
<keyword evidence="4" id="KW-1185">Reference proteome</keyword>
<evidence type="ECO:0000259" key="1">
    <source>
        <dbReference type="Pfam" id="PF02625"/>
    </source>
</evidence>
<dbReference type="Proteomes" id="UP000187526">
    <property type="component" value="Unassembled WGS sequence"/>
</dbReference>
<dbReference type="OrthoDB" id="61481at2"/>
<feature type="domain" description="XdhC- CoxI" evidence="1">
    <location>
        <begin position="19"/>
        <end position="83"/>
    </location>
</feature>
<dbReference type="InterPro" id="IPR014308">
    <property type="entry name" value="Xanthine_DH_XdhC"/>
</dbReference>
<dbReference type="Gene3D" id="3.40.50.720">
    <property type="entry name" value="NAD(P)-binding Rossmann-like Domain"/>
    <property type="match status" value="1"/>
</dbReference>
<gene>
    <name evidence="3" type="ORF">BJN45_16770</name>
</gene>
<name>A0A1R1HZG9_9RHOO</name>
<feature type="domain" description="XdhC Rossmann" evidence="2">
    <location>
        <begin position="170"/>
        <end position="312"/>
    </location>
</feature>
<comment type="caution">
    <text evidence="3">The sequence shown here is derived from an EMBL/GenBank/DDBJ whole genome shotgun (WGS) entry which is preliminary data.</text>
</comment>
<dbReference type="InterPro" id="IPR027051">
    <property type="entry name" value="XdhC_Rossmann_dom"/>
</dbReference>
<dbReference type="RefSeq" id="WP_076097340.1">
    <property type="nucleotide sequence ID" value="NZ_MTHD01000007.1"/>
</dbReference>
<dbReference type="Pfam" id="PF02625">
    <property type="entry name" value="XdhC_CoxI"/>
    <property type="match status" value="1"/>
</dbReference>
<dbReference type="EMBL" id="MTHD01000007">
    <property type="protein sequence ID" value="OMG51872.1"/>
    <property type="molecule type" value="Genomic_DNA"/>
</dbReference>
<accession>A0A1R1HZG9</accession>
<sequence length="340" mass="37355">MTDSRLPDDWLHALPGMLAGGDCVLVTVARTQSSAPRGAGTSMLVGTAHCIDTIGGGHLEWQAIHHARRLLDAGNRQPALLRYNLGARLGQCCGGVVWLLFESLPATSADAWKSRISAVDRNICLERRLTYRSAASDWRLSEQPGSGNRLDGDAADWRFHQGIVDSRFPVMLFGAGHVARALVRQLQPLGARITWIDSRDDAFADVAVDGICTLITDIPESEVRNAPAGSYFLVMTHNHSLDFALCEEIFKRRDFAYFGLIGSHSKRASFEHRLRDRGLPAERFDELTCPIGIAGIVGKEPAAIALAVAAQMLQIENSRHLLRQAGQRRLSDPHRLPEEP</sequence>
<dbReference type="PANTHER" id="PTHR30388">
    <property type="entry name" value="ALDEHYDE OXIDOREDUCTASE MOLYBDENUM COFACTOR ASSEMBLY PROTEIN"/>
    <property type="match status" value="1"/>
</dbReference>
<protein>
    <submittedName>
        <fullName evidence="3">Xanthine dehydrogenase accessory protein XdhC</fullName>
    </submittedName>
</protein>